<organism evidence="2 3">
    <name type="scientific">Anoxybacillus tengchongensis</name>
    <dbReference type="NCBI Taxonomy" id="576944"/>
    <lineage>
        <taxon>Bacteria</taxon>
        <taxon>Bacillati</taxon>
        <taxon>Bacillota</taxon>
        <taxon>Bacilli</taxon>
        <taxon>Bacillales</taxon>
        <taxon>Anoxybacillaceae</taxon>
        <taxon>Anoxybacillus</taxon>
    </lineage>
</organism>
<name>A0A7W9YQE2_9BACL</name>
<dbReference type="AlphaFoldDB" id="A0A7W9YQE2"/>
<feature type="coiled-coil region" evidence="1">
    <location>
        <begin position="110"/>
        <end position="147"/>
    </location>
</feature>
<evidence type="ECO:0000256" key="1">
    <source>
        <dbReference type="SAM" id="Coils"/>
    </source>
</evidence>
<sequence length="254" mass="29962">MSRLTSVSPYRQWDVRFGTRPHGIDTTVRTYQLTPEQLERLRNGESIDDILKDCKSVKEEKDMSNKKIDLTVEEYVEMNKKGMTDTEIAQAKGITKQQLYSWKYFRKGHIKRLLEQSEAEQQATEQIQQAQQEVAATAVETESERQESTVTEEIDDKGIEWLKREVIHAHKMLTEKEQECEEKQHMLEAVLARNEELHKEVLTLENEIARLKELVQELTNRNERYHDTTLENERELRALRMYALHKLQKDVYGA</sequence>
<reference evidence="2 3" key="1">
    <citation type="submission" date="2020-08" db="EMBL/GenBank/DDBJ databases">
        <title>Genomic Encyclopedia of Type Strains, Phase IV (KMG-IV): sequencing the most valuable type-strain genomes for metagenomic binning, comparative biology and taxonomic classification.</title>
        <authorList>
            <person name="Goeker M."/>
        </authorList>
    </citation>
    <scope>NUCLEOTIDE SEQUENCE [LARGE SCALE GENOMIC DNA]</scope>
    <source>
        <strain evidence="2 3">DSM 23211</strain>
    </source>
</reference>
<accession>A0A7W9YQE2</accession>
<evidence type="ECO:0000313" key="3">
    <source>
        <dbReference type="Proteomes" id="UP000523528"/>
    </source>
</evidence>
<dbReference type="RefSeq" id="WP_246348924.1">
    <property type="nucleotide sequence ID" value="NZ_JACHES010000004.1"/>
</dbReference>
<gene>
    <name evidence="2" type="ORF">HNQ82_001212</name>
</gene>
<comment type="caution">
    <text evidence="2">The sequence shown here is derived from an EMBL/GenBank/DDBJ whole genome shotgun (WGS) entry which is preliminary data.</text>
</comment>
<keyword evidence="1" id="KW-0175">Coiled coil</keyword>
<dbReference type="EMBL" id="JACHES010000004">
    <property type="protein sequence ID" value="MBB6176398.1"/>
    <property type="molecule type" value="Genomic_DNA"/>
</dbReference>
<keyword evidence="3" id="KW-1185">Reference proteome</keyword>
<protein>
    <submittedName>
        <fullName evidence="2">Uncharacterized protein (DUF433 family)</fullName>
    </submittedName>
</protein>
<evidence type="ECO:0000313" key="2">
    <source>
        <dbReference type="EMBL" id="MBB6176398.1"/>
    </source>
</evidence>
<proteinExistence type="predicted"/>
<dbReference type="Proteomes" id="UP000523528">
    <property type="component" value="Unassembled WGS sequence"/>
</dbReference>
<feature type="coiled-coil region" evidence="1">
    <location>
        <begin position="173"/>
        <end position="228"/>
    </location>
</feature>